<dbReference type="EMBL" id="JAPDRQ010000346">
    <property type="protein sequence ID" value="KAJ9650394.1"/>
    <property type="molecule type" value="Genomic_DNA"/>
</dbReference>
<evidence type="ECO:0000313" key="2">
    <source>
        <dbReference type="Proteomes" id="UP001172386"/>
    </source>
</evidence>
<comment type="caution">
    <text evidence="1">The sequence shown here is derived from an EMBL/GenBank/DDBJ whole genome shotgun (WGS) entry which is preliminary data.</text>
</comment>
<accession>A0ACC2ZRZ8</accession>
<name>A0ACC2ZRZ8_9EURO</name>
<protein>
    <submittedName>
        <fullName evidence="1">Uncharacterized protein</fullName>
    </submittedName>
</protein>
<proteinExistence type="predicted"/>
<sequence length="136" mass="14855">MTPPPAKPLPPGVTVRKVGPIDVWEKQTPHYVLSQVKTVVGQHGASVFGGKAVQGFTAMGLQTQHAVAAILNLEPRHFFKSMTSEDDPTHTLWQDVYHGPTPNGLAYIKFMIFYPPAKSSTALAPPPKLVISFKRL</sequence>
<dbReference type="Proteomes" id="UP001172386">
    <property type="component" value="Unassembled WGS sequence"/>
</dbReference>
<organism evidence="1 2">
    <name type="scientific">Neophaeococcomyces mojaviensis</name>
    <dbReference type="NCBI Taxonomy" id="3383035"/>
    <lineage>
        <taxon>Eukaryota</taxon>
        <taxon>Fungi</taxon>
        <taxon>Dikarya</taxon>
        <taxon>Ascomycota</taxon>
        <taxon>Pezizomycotina</taxon>
        <taxon>Eurotiomycetes</taxon>
        <taxon>Chaetothyriomycetidae</taxon>
        <taxon>Chaetothyriales</taxon>
        <taxon>Chaetothyriales incertae sedis</taxon>
        <taxon>Neophaeococcomyces</taxon>
    </lineage>
</organism>
<evidence type="ECO:0000313" key="1">
    <source>
        <dbReference type="EMBL" id="KAJ9650394.1"/>
    </source>
</evidence>
<keyword evidence="2" id="KW-1185">Reference proteome</keyword>
<reference evidence="1" key="1">
    <citation type="submission" date="2022-10" db="EMBL/GenBank/DDBJ databases">
        <title>Culturing micro-colonial fungi from biological soil crusts in the Mojave desert and describing Neophaeococcomyces mojavensis, and introducing the new genera and species Taxawa tesnikishii.</title>
        <authorList>
            <person name="Kurbessoian T."/>
            <person name="Stajich J.E."/>
        </authorList>
    </citation>
    <scope>NUCLEOTIDE SEQUENCE</scope>
    <source>
        <strain evidence="1">JES_112</strain>
    </source>
</reference>
<gene>
    <name evidence="1" type="ORF">H2198_010304</name>
</gene>